<proteinExistence type="predicted"/>
<evidence type="ECO:0000313" key="2">
    <source>
        <dbReference type="Proteomes" id="UP000243136"/>
    </source>
</evidence>
<dbReference type="RefSeq" id="WP_095917159.1">
    <property type="nucleotide sequence ID" value="NZ_CP022388.1"/>
</dbReference>
<dbReference type="Proteomes" id="UP000243136">
    <property type="component" value="Chromosome"/>
</dbReference>
<dbReference type="AlphaFoldDB" id="A0A250G4P0"/>
<evidence type="ECO:0000313" key="1">
    <source>
        <dbReference type="EMBL" id="ATA91725.1"/>
    </source>
</evidence>
<reference evidence="2" key="1">
    <citation type="submission" date="2017-06" db="EMBL/GenBank/DDBJ databases">
        <title>Capnocytophaga spp. assemblies.</title>
        <authorList>
            <person name="Gulvik C.A."/>
        </authorList>
    </citation>
    <scope>NUCLEOTIDE SEQUENCE [LARGE SCALE GENOMIC DNA]</scope>
    <source>
        <strain evidence="2">H5594</strain>
    </source>
</reference>
<accession>A0A250G4P0</accession>
<organism evidence="1 2">
    <name type="scientific">Capnocytophaga canimorsus</name>
    <dbReference type="NCBI Taxonomy" id="28188"/>
    <lineage>
        <taxon>Bacteria</taxon>
        <taxon>Pseudomonadati</taxon>
        <taxon>Bacteroidota</taxon>
        <taxon>Flavobacteriia</taxon>
        <taxon>Flavobacteriales</taxon>
        <taxon>Flavobacteriaceae</taxon>
        <taxon>Capnocytophaga</taxon>
    </lineage>
</organism>
<name>A0A250G4P0_9FLAO</name>
<gene>
    <name evidence="1" type="ORF">CGC56_05775</name>
</gene>
<sequence length="286" mass="34253">MQHLVKTTIEELSHWIEKPTSEDENFNQIIQKIQTLFCENKLKTIFRQYEYLDTWYSRNFIYQSLINNTLIFREKIAENGYYIIKIADKTANKYKNNPPVIAFDLYLYWIANVFIMNQIEKTKELVQIVNFHLDTNLLKGGVDYKPVAWFILKLLNDYFGLEVDYSKYHIPKNMGIYEEVLLHKNSSDVDLVQELISQMAQYHILQSEPKNQSDMMSLQFCKAHEYIYAYEILVWLQYRHINGLSNPKVFSHSLMNLPHNQLPNNYPNIRFDDDIFNKMMNIYNLE</sequence>
<protein>
    <submittedName>
        <fullName evidence="1">Uncharacterized protein</fullName>
    </submittedName>
</protein>
<dbReference type="EMBL" id="CP022388">
    <property type="protein sequence ID" value="ATA91725.1"/>
    <property type="molecule type" value="Genomic_DNA"/>
</dbReference>